<evidence type="ECO:0000313" key="6">
    <source>
        <dbReference type="EMBL" id="ANK11865.1"/>
    </source>
</evidence>
<evidence type="ECO:0000256" key="1">
    <source>
        <dbReference type="ARBA" id="ARBA00022679"/>
    </source>
</evidence>
<dbReference type="Gene3D" id="1.20.5.1930">
    <property type="match status" value="1"/>
</dbReference>
<dbReference type="STRING" id="1112.A9D12_01685"/>
<dbReference type="Pfam" id="PF02518">
    <property type="entry name" value="HATPase_c"/>
    <property type="match status" value="1"/>
</dbReference>
<organism evidence="6 7">
    <name type="scientific">Erythrobacter neustonensis</name>
    <dbReference type="NCBI Taxonomy" id="1112"/>
    <lineage>
        <taxon>Bacteria</taxon>
        <taxon>Pseudomonadati</taxon>
        <taxon>Pseudomonadota</taxon>
        <taxon>Alphaproteobacteria</taxon>
        <taxon>Sphingomonadales</taxon>
        <taxon>Erythrobacteraceae</taxon>
        <taxon>Erythrobacter/Porphyrobacter group</taxon>
        <taxon>Erythrobacter</taxon>
    </lineage>
</organism>
<keyword evidence="3" id="KW-0902">Two-component regulatory system</keyword>
<sequence>MNADKKNFRGLNLSGQMKWRQLGKLVATILVVQAVFWLLIDGPLFRAHRGEAPPQIEQTATRIARLETPTLAAAREARFEDVQLPWTHCCDTAIFAVEIAINVDDVPPTGLGIVSTLQVDNYRLYVNDALLVGEGSVTPGAGTFHGQKTFLTRIPAGLLKQGDNRLTYITLRDGFPYTDIYPPLVGEYEAMRAYSAARLWNLNAFRDYAALLLGLLGLIATVMVFRSDDWRFATWLSVLSGALVANYLYGLWLAPPFDGWWRMALFFAINMFVPVALLGFIDAWTGRPLRRLMPAVLTVFGAALAYVLWRLLGTPMPEAYDAPTVVWFYVLAGLSAATLARLLWHFARERENRLLESALMSVLVVATAMDAITNLYPDSPLGEGNLQNAAPFLMLAMVTAFLARNFRLFQSQSALNTMLQDKVDQREAELAVAYAREQELVREQAHDAERRRIMQDIHDGLGSQLMSMMLAARMGQAEPSKVAQGLQSVIDEMRLMVDSMDSVGESVEAALATFRARIQPQVIAAGLAFDWQQAEDLAFPAFGPRDTLQLFRILQEAVTNALKHSGATSMKVTVAAGPTERVAITVADNGSGTAAAGAGRGLGNMARRAEGIGAEFALESEPGIGTIATLTLPAASLREAA</sequence>
<reference evidence="6 7" key="1">
    <citation type="submission" date="2016-05" db="EMBL/GenBank/DDBJ databases">
        <title>Compelete Genome Sequence of Bacteriochlorophyll-Synthesizing Bacterium Porphyrobacter neustonensis DSM 9434.</title>
        <authorList>
            <person name="Shi X.-L."/>
            <person name="Wu Y.-H."/>
            <person name="Cheng H."/>
            <person name="Xu L."/>
            <person name="Zhang X.-Q."/>
            <person name="Wang C.-S."/>
            <person name="Xu X.-W."/>
        </authorList>
    </citation>
    <scope>NUCLEOTIDE SEQUENCE [LARGE SCALE GENOMIC DNA]</scope>
    <source>
        <strain evidence="6 7">DSM 9434</strain>
    </source>
</reference>
<dbReference type="Proteomes" id="UP000078263">
    <property type="component" value="Chromosome"/>
</dbReference>
<feature type="transmembrane region" description="Helical" evidence="4">
    <location>
        <begin position="208"/>
        <end position="225"/>
    </location>
</feature>
<feature type="domain" description="Histidine kinase" evidence="5">
    <location>
        <begin position="546"/>
        <end position="636"/>
    </location>
</feature>
<dbReference type="SMART" id="SM00387">
    <property type="entry name" value="HATPase_c"/>
    <property type="match status" value="1"/>
</dbReference>
<evidence type="ECO:0000256" key="2">
    <source>
        <dbReference type="ARBA" id="ARBA00022777"/>
    </source>
</evidence>
<dbReference type="InterPro" id="IPR050482">
    <property type="entry name" value="Sensor_HK_TwoCompSys"/>
</dbReference>
<name>A0A192D143_9SPHN</name>
<dbReference type="PROSITE" id="PS50109">
    <property type="entry name" value="HIS_KIN"/>
    <property type="match status" value="1"/>
</dbReference>
<keyword evidence="4" id="KW-0472">Membrane</keyword>
<keyword evidence="2" id="KW-0418">Kinase</keyword>
<accession>A0A192D143</accession>
<evidence type="ECO:0000259" key="5">
    <source>
        <dbReference type="PROSITE" id="PS50109"/>
    </source>
</evidence>
<keyword evidence="1" id="KW-0808">Transferase</keyword>
<protein>
    <recommendedName>
        <fullName evidence="5">Histidine kinase domain-containing protein</fullName>
    </recommendedName>
</protein>
<dbReference type="KEGG" id="pns:A9D12_01685"/>
<dbReference type="PANTHER" id="PTHR24421">
    <property type="entry name" value="NITRATE/NITRITE SENSOR PROTEIN NARX-RELATED"/>
    <property type="match status" value="1"/>
</dbReference>
<keyword evidence="4" id="KW-1133">Transmembrane helix</keyword>
<proteinExistence type="predicted"/>
<dbReference type="Gene3D" id="3.30.565.10">
    <property type="entry name" value="Histidine kinase-like ATPase, C-terminal domain"/>
    <property type="match status" value="1"/>
</dbReference>
<evidence type="ECO:0000256" key="4">
    <source>
        <dbReference type="SAM" id="Phobius"/>
    </source>
</evidence>
<dbReference type="InterPro" id="IPR005467">
    <property type="entry name" value="His_kinase_dom"/>
</dbReference>
<dbReference type="AlphaFoldDB" id="A0A192D143"/>
<evidence type="ECO:0000256" key="3">
    <source>
        <dbReference type="ARBA" id="ARBA00023012"/>
    </source>
</evidence>
<feature type="transmembrane region" description="Helical" evidence="4">
    <location>
        <begin position="232"/>
        <end position="254"/>
    </location>
</feature>
<feature type="transmembrane region" description="Helical" evidence="4">
    <location>
        <begin position="324"/>
        <end position="346"/>
    </location>
</feature>
<keyword evidence="7" id="KW-1185">Reference proteome</keyword>
<dbReference type="PANTHER" id="PTHR24421:SF58">
    <property type="entry name" value="SIGNAL TRANSDUCTION HISTIDINE-PROTEIN KINASE_PHOSPHATASE UHPB"/>
    <property type="match status" value="1"/>
</dbReference>
<gene>
    <name evidence="6" type="ORF">A9D12_01685</name>
</gene>
<dbReference type="GO" id="GO:0000160">
    <property type="term" value="P:phosphorelay signal transduction system"/>
    <property type="evidence" value="ECO:0007669"/>
    <property type="project" value="UniProtKB-KW"/>
</dbReference>
<dbReference type="CDD" id="cd16917">
    <property type="entry name" value="HATPase_UhpB-NarQ-NarX-like"/>
    <property type="match status" value="1"/>
</dbReference>
<dbReference type="EMBL" id="CP016033">
    <property type="protein sequence ID" value="ANK11865.1"/>
    <property type="molecule type" value="Genomic_DNA"/>
</dbReference>
<feature type="transmembrane region" description="Helical" evidence="4">
    <location>
        <begin position="358"/>
        <end position="377"/>
    </location>
</feature>
<dbReference type="InterPro" id="IPR036890">
    <property type="entry name" value="HATPase_C_sf"/>
</dbReference>
<feature type="transmembrane region" description="Helical" evidence="4">
    <location>
        <begin position="292"/>
        <end position="312"/>
    </location>
</feature>
<dbReference type="InterPro" id="IPR003594">
    <property type="entry name" value="HATPase_dom"/>
</dbReference>
<evidence type="ECO:0000313" key="7">
    <source>
        <dbReference type="Proteomes" id="UP000078263"/>
    </source>
</evidence>
<feature type="transmembrane region" description="Helical" evidence="4">
    <location>
        <begin position="21"/>
        <end position="40"/>
    </location>
</feature>
<keyword evidence="4" id="KW-0812">Transmembrane</keyword>
<dbReference type="SUPFAM" id="SSF55874">
    <property type="entry name" value="ATPase domain of HSP90 chaperone/DNA topoisomerase II/histidine kinase"/>
    <property type="match status" value="1"/>
</dbReference>
<dbReference type="GO" id="GO:0016301">
    <property type="term" value="F:kinase activity"/>
    <property type="evidence" value="ECO:0007669"/>
    <property type="project" value="UniProtKB-KW"/>
</dbReference>
<feature type="transmembrane region" description="Helical" evidence="4">
    <location>
        <begin position="389"/>
        <end position="406"/>
    </location>
</feature>
<feature type="transmembrane region" description="Helical" evidence="4">
    <location>
        <begin position="260"/>
        <end position="280"/>
    </location>
</feature>